<dbReference type="PANTHER" id="PTHR11695">
    <property type="entry name" value="ALCOHOL DEHYDROGENASE RELATED"/>
    <property type="match status" value="1"/>
</dbReference>
<evidence type="ECO:0000259" key="1">
    <source>
        <dbReference type="SMART" id="SM00829"/>
    </source>
</evidence>
<proteinExistence type="predicted"/>
<dbReference type="InterPro" id="IPR036291">
    <property type="entry name" value="NAD(P)-bd_dom_sf"/>
</dbReference>
<evidence type="ECO:0000313" key="3">
    <source>
        <dbReference type="Proteomes" id="UP000199187"/>
    </source>
</evidence>
<organism evidence="2 3">
    <name type="scientific">Kosakonia arachidis</name>
    <dbReference type="NCBI Taxonomy" id="551989"/>
    <lineage>
        <taxon>Bacteria</taxon>
        <taxon>Pseudomonadati</taxon>
        <taxon>Pseudomonadota</taxon>
        <taxon>Gammaproteobacteria</taxon>
        <taxon>Enterobacterales</taxon>
        <taxon>Enterobacteriaceae</taxon>
        <taxon>Kosakonia</taxon>
    </lineage>
</organism>
<dbReference type="EMBL" id="FPAU01000001">
    <property type="protein sequence ID" value="SFT58659.1"/>
    <property type="molecule type" value="Genomic_DNA"/>
</dbReference>
<dbReference type="SMART" id="SM00829">
    <property type="entry name" value="PKS_ER"/>
    <property type="match status" value="1"/>
</dbReference>
<dbReference type="Gene3D" id="3.90.180.10">
    <property type="entry name" value="Medium-chain alcohol dehydrogenases, catalytic domain"/>
    <property type="match status" value="1"/>
</dbReference>
<gene>
    <name evidence="2" type="ORF">SAMN05192562_101996</name>
</gene>
<dbReference type="InterPro" id="IPR050700">
    <property type="entry name" value="YIM1/Zinc_Alcohol_DH_Fams"/>
</dbReference>
<dbReference type="Pfam" id="PF13602">
    <property type="entry name" value="ADH_zinc_N_2"/>
    <property type="match status" value="1"/>
</dbReference>
<dbReference type="InterPro" id="IPR020843">
    <property type="entry name" value="ER"/>
</dbReference>
<dbReference type="InterPro" id="IPR013154">
    <property type="entry name" value="ADH-like_N"/>
</dbReference>
<sequence>MKAALIQTFGSPDVISIGEMTVRNPQPGEVVVRIEAAGINPLDVKIIAGYLQQVFPVDFPYVPGTDFSGVVDVVGTQVTHLQPGDRVFGRSMPNAGGAIAQSIVTAAADLCVIPAAMSFEQAASLPTTFGTARQALFDIGRLQRGQRVLIHAAAGGVGSMAVQQAHLAGAYVIGTASGANLDLVKSLGADEVIDYRTQDFSSLRDIDLVLDSLGGETLEKSWSVLRPDGRIASLVAFDITGRNGMAGESVFFSSATPYLPEAASRFQAGQLQIVTDSIFPLEDARAALEKVATGHARGKVSIRMRN</sequence>
<dbReference type="Pfam" id="PF08240">
    <property type="entry name" value="ADH_N"/>
    <property type="match status" value="1"/>
</dbReference>
<feature type="domain" description="Enoyl reductase (ER)" evidence="1">
    <location>
        <begin position="10"/>
        <end position="302"/>
    </location>
</feature>
<dbReference type="PANTHER" id="PTHR11695:SF294">
    <property type="entry name" value="RETICULON-4-INTERACTING PROTEIN 1, MITOCHONDRIAL"/>
    <property type="match status" value="1"/>
</dbReference>
<dbReference type="CDD" id="cd05289">
    <property type="entry name" value="MDR_like_2"/>
    <property type="match status" value="1"/>
</dbReference>
<dbReference type="OrthoDB" id="9780520at2"/>
<dbReference type="AlphaFoldDB" id="A0A1I6Z7J1"/>
<keyword evidence="3" id="KW-1185">Reference proteome</keyword>
<dbReference type="SUPFAM" id="SSF51735">
    <property type="entry name" value="NAD(P)-binding Rossmann-fold domains"/>
    <property type="match status" value="1"/>
</dbReference>
<dbReference type="InterPro" id="IPR011032">
    <property type="entry name" value="GroES-like_sf"/>
</dbReference>
<evidence type="ECO:0000313" key="2">
    <source>
        <dbReference type="EMBL" id="SFT58659.1"/>
    </source>
</evidence>
<dbReference type="RefSeq" id="WP_090119728.1">
    <property type="nucleotide sequence ID" value="NZ_CP045300.1"/>
</dbReference>
<reference evidence="3" key="1">
    <citation type="submission" date="2016-10" db="EMBL/GenBank/DDBJ databases">
        <authorList>
            <person name="Varghese N."/>
            <person name="Submissions S."/>
        </authorList>
    </citation>
    <scope>NUCLEOTIDE SEQUENCE [LARGE SCALE GENOMIC DNA]</scope>
    <source>
        <strain evidence="3">Ah-143</strain>
    </source>
</reference>
<dbReference type="GO" id="GO:0016491">
    <property type="term" value="F:oxidoreductase activity"/>
    <property type="evidence" value="ECO:0007669"/>
    <property type="project" value="InterPro"/>
</dbReference>
<accession>A0A1I6Z7J1</accession>
<protein>
    <submittedName>
        <fullName evidence="2">NADPH:quinone reductase</fullName>
    </submittedName>
</protein>
<dbReference type="SUPFAM" id="SSF50129">
    <property type="entry name" value="GroES-like"/>
    <property type="match status" value="1"/>
</dbReference>
<name>A0A1I6Z7J1_9ENTR</name>
<dbReference type="Gene3D" id="3.40.50.720">
    <property type="entry name" value="NAD(P)-binding Rossmann-like Domain"/>
    <property type="match status" value="1"/>
</dbReference>
<dbReference type="Proteomes" id="UP000199187">
    <property type="component" value="Unassembled WGS sequence"/>
</dbReference>